<dbReference type="InterPro" id="IPR050492">
    <property type="entry name" value="Bact_metal-bind_prot9"/>
</dbReference>
<reference evidence="15 16" key="1">
    <citation type="submission" date="2012-12" db="EMBL/GenBank/DDBJ databases">
        <title>Genome Assembly of Photobacterium sp. AK15.</title>
        <authorList>
            <person name="Khatri I."/>
            <person name="Vaidya B."/>
            <person name="Srinivas T.N.R."/>
            <person name="Subramanian S."/>
            <person name="Pinnaka A."/>
        </authorList>
    </citation>
    <scope>NUCLEOTIDE SEQUENCE [LARGE SCALE GENOMIC DNA]</scope>
    <source>
        <strain evidence="15 16">AK15</strain>
    </source>
</reference>
<dbReference type="InterPro" id="IPR006127">
    <property type="entry name" value="ZnuA-like"/>
</dbReference>
<sequence length="298" mass="33511">MRRLFLCCSSLALLFSSYLSASELNVVTTVKPLNLIVQELTDGIAQTEYLLPPGTSPHDYALRPSDVKKLRDADLVVWGGPELEMFLTKILENKKNSLAITKQHAIDFRHYEHGAEIHHGDHTHSHDGVDPHFWLGPKQSVQVAQVITEALIQLDPLNKNRYKDNLSQFASNVEKAVDELNAELKPLADRGYYVFHDAYGYFEEQFKLNNLGHFTVDPDRRPGAKTLVTIRRSLQNKQAQCVFSEPQFSPSVVKSVVSGTHVNVGTLDPMATEIAEGKGGYIRFLHELGQSYIKCLKQ</sequence>
<feature type="signal peptide" evidence="14">
    <location>
        <begin position="1"/>
        <end position="21"/>
    </location>
</feature>
<keyword evidence="11" id="KW-1015">Disulfide bond</keyword>
<dbReference type="PRINTS" id="PR00690">
    <property type="entry name" value="ADHESNFAMILY"/>
</dbReference>
<dbReference type="OrthoDB" id="7346865at2"/>
<dbReference type="RefSeq" id="WP_007461750.1">
    <property type="nucleotide sequence ID" value="NZ_AMZO01000002.1"/>
</dbReference>
<evidence type="ECO:0000256" key="3">
    <source>
        <dbReference type="ARBA" id="ARBA00015915"/>
    </source>
</evidence>
<evidence type="ECO:0000256" key="6">
    <source>
        <dbReference type="ARBA" id="ARBA00022729"/>
    </source>
</evidence>
<dbReference type="AlphaFoldDB" id="L8JIN4"/>
<keyword evidence="8" id="KW-0862">Zinc</keyword>
<evidence type="ECO:0000256" key="10">
    <source>
        <dbReference type="ARBA" id="ARBA00023065"/>
    </source>
</evidence>
<organism evidence="15 16">
    <name type="scientific">Photobacterium marinum</name>
    <dbReference type="NCBI Taxonomy" id="1056511"/>
    <lineage>
        <taxon>Bacteria</taxon>
        <taxon>Pseudomonadati</taxon>
        <taxon>Pseudomonadota</taxon>
        <taxon>Gammaproteobacteria</taxon>
        <taxon>Vibrionales</taxon>
        <taxon>Vibrionaceae</taxon>
        <taxon>Photobacterium</taxon>
    </lineage>
</organism>
<keyword evidence="10" id="KW-0406">Ion transport</keyword>
<keyword evidence="6 14" id="KW-0732">Signal</keyword>
<evidence type="ECO:0000256" key="11">
    <source>
        <dbReference type="ARBA" id="ARBA00023157"/>
    </source>
</evidence>
<dbReference type="InterPro" id="IPR006129">
    <property type="entry name" value="AdhesinB"/>
</dbReference>
<comment type="similarity">
    <text evidence="2 13">Belongs to the bacterial solute-binding protein 9 family.</text>
</comment>
<evidence type="ECO:0000256" key="7">
    <source>
        <dbReference type="ARBA" id="ARBA00022764"/>
    </source>
</evidence>
<dbReference type="EMBL" id="AMZO01000002">
    <property type="protein sequence ID" value="ELR67344.1"/>
    <property type="molecule type" value="Genomic_DNA"/>
</dbReference>
<keyword evidence="7" id="KW-0574">Periplasm</keyword>
<dbReference type="InterPro" id="IPR035520">
    <property type="entry name" value="ZnuA"/>
</dbReference>
<keyword evidence="9" id="KW-0864">Zinc transport</keyword>
<dbReference type="CDD" id="cd01019">
    <property type="entry name" value="ZnuA"/>
    <property type="match status" value="1"/>
</dbReference>
<evidence type="ECO:0000256" key="14">
    <source>
        <dbReference type="SAM" id="SignalP"/>
    </source>
</evidence>
<evidence type="ECO:0000256" key="12">
    <source>
        <dbReference type="ARBA" id="ARBA00045516"/>
    </source>
</evidence>
<dbReference type="GO" id="GO:0046872">
    <property type="term" value="F:metal ion binding"/>
    <property type="evidence" value="ECO:0007669"/>
    <property type="project" value="UniProtKB-KW"/>
</dbReference>
<proteinExistence type="inferred from homology"/>
<dbReference type="GO" id="GO:0007155">
    <property type="term" value="P:cell adhesion"/>
    <property type="evidence" value="ECO:0007669"/>
    <property type="project" value="InterPro"/>
</dbReference>
<comment type="caution">
    <text evidence="15">The sequence shown here is derived from an EMBL/GenBank/DDBJ whole genome shotgun (WGS) entry which is preliminary data.</text>
</comment>
<name>L8JIN4_9GAMM</name>
<feature type="chain" id="PRO_5003993171" description="High-affinity zinc uptake system protein ZnuA" evidence="14">
    <location>
        <begin position="22"/>
        <end position="298"/>
    </location>
</feature>
<dbReference type="GO" id="GO:0042597">
    <property type="term" value="C:periplasmic space"/>
    <property type="evidence" value="ECO:0007669"/>
    <property type="project" value="UniProtKB-SubCell"/>
</dbReference>
<protein>
    <recommendedName>
        <fullName evidence="3">High-affinity zinc uptake system protein ZnuA</fullName>
    </recommendedName>
</protein>
<evidence type="ECO:0000313" key="16">
    <source>
        <dbReference type="Proteomes" id="UP000011134"/>
    </source>
</evidence>
<dbReference type="SUPFAM" id="SSF53807">
    <property type="entry name" value="Helical backbone' metal receptor"/>
    <property type="match status" value="1"/>
</dbReference>
<gene>
    <name evidence="15" type="ORF">C942_01272</name>
</gene>
<accession>L8JIN4</accession>
<dbReference type="PRINTS" id="PR00691">
    <property type="entry name" value="ADHESINB"/>
</dbReference>
<dbReference type="Gene3D" id="3.40.50.1980">
    <property type="entry name" value="Nitrogenase molybdenum iron protein domain"/>
    <property type="match status" value="2"/>
</dbReference>
<dbReference type="NCBIfam" id="NF007091">
    <property type="entry name" value="PRK09545.1"/>
    <property type="match status" value="1"/>
</dbReference>
<evidence type="ECO:0000256" key="4">
    <source>
        <dbReference type="ARBA" id="ARBA00022448"/>
    </source>
</evidence>
<dbReference type="InterPro" id="IPR006128">
    <property type="entry name" value="Lipoprotein_PsaA-like"/>
</dbReference>
<evidence type="ECO:0000256" key="5">
    <source>
        <dbReference type="ARBA" id="ARBA00022723"/>
    </source>
</evidence>
<dbReference type="PANTHER" id="PTHR42953">
    <property type="entry name" value="HIGH-AFFINITY ZINC UPTAKE SYSTEM PROTEIN ZNUA-RELATED"/>
    <property type="match status" value="1"/>
</dbReference>
<evidence type="ECO:0000313" key="15">
    <source>
        <dbReference type="EMBL" id="ELR67344.1"/>
    </source>
</evidence>
<keyword evidence="5" id="KW-0479">Metal-binding</keyword>
<comment type="function">
    <text evidence="12">Part of the ATP-binding cassette (ABC) transport system ZnuABC involved in zinc import. Binds zinc with high affinity and specificity and delivers it to the membrane permease for translocation into the cytoplasm.</text>
</comment>
<dbReference type="Pfam" id="PF01297">
    <property type="entry name" value="ZnuA"/>
    <property type="match status" value="1"/>
</dbReference>
<dbReference type="GO" id="GO:0006829">
    <property type="term" value="P:zinc ion transport"/>
    <property type="evidence" value="ECO:0007669"/>
    <property type="project" value="UniProtKB-KW"/>
</dbReference>
<comment type="subcellular location">
    <subcellularLocation>
        <location evidence="1">Periplasm</location>
    </subcellularLocation>
</comment>
<evidence type="ECO:0000256" key="8">
    <source>
        <dbReference type="ARBA" id="ARBA00022833"/>
    </source>
</evidence>
<keyword evidence="4 13" id="KW-0813">Transport</keyword>
<dbReference type="Proteomes" id="UP000011134">
    <property type="component" value="Unassembled WGS sequence"/>
</dbReference>
<evidence type="ECO:0000256" key="13">
    <source>
        <dbReference type="RuleBase" id="RU003512"/>
    </source>
</evidence>
<evidence type="ECO:0000256" key="1">
    <source>
        <dbReference type="ARBA" id="ARBA00004418"/>
    </source>
</evidence>
<evidence type="ECO:0000256" key="9">
    <source>
        <dbReference type="ARBA" id="ARBA00022906"/>
    </source>
</evidence>
<dbReference type="PANTHER" id="PTHR42953:SF3">
    <property type="entry name" value="HIGH-AFFINITY ZINC UPTAKE SYSTEM PROTEIN ZNUA"/>
    <property type="match status" value="1"/>
</dbReference>
<dbReference type="PATRIC" id="fig|1056511.3.peg.344"/>
<evidence type="ECO:0000256" key="2">
    <source>
        <dbReference type="ARBA" id="ARBA00011028"/>
    </source>
</evidence>
<keyword evidence="16" id="KW-1185">Reference proteome</keyword>